<evidence type="ECO:0000313" key="4">
    <source>
        <dbReference type="EMBL" id="TXG77999.1"/>
    </source>
</evidence>
<reference evidence="4 5" key="1">
    <citation type="submission" date="2018-09" db="EMBL/GenBank/DDBJ databases">
        <title>Metagenome Assembled Genomes from an Advanced Water Purification Facility.</title>
        <authorList>
            <person name="Stamps B.W."/>
            <person name="Spear J.R."/>
        </authorList>
    </citation>
    <scope>NUCLEOTIDE SEQUENCE [LARGE SCALE GENOMIC DNA]</scope>
    <source>
        <strain evidence="4">Bin_63_2</strain>
    </source>
</reference>
<dbReference type="Gene3D" id="3.30.2400.10">
    <property type="entry name" value="Major capsid protein gp5"/>
    <property type="match status" value="1"/>
</dbReference>
<comment type="subcellular location">
    <subcellularLocation>
        <location evidence="1">Virion</location>
    </subcellularLocation>
</comment>
<dbReference type="InterPro" id="IPR024455">
    <property type="entry name" value="Phage_capsid"/>
</dbReference>
<name>A0A5C7J963_9BACT</name>
<organism evidence="4 5">
    <name type="scientific">Candidatus Dojkabacteria bacterium</name>
    <dbReference type="NCBI Taxonomy" id="2099670"/>
    <lineage>
        <taxon>Bacteria</taxon>
        <taxon>Candidatus Dojkabacteria</taxon>
    </lineage>
</organism>
<sequence>MPDINDLRQQRAALNAQAQALASKEAGGEELTAEELVQFEAIKADFEKVNASIQRLEQAEQMAAQMAKPVVGGVSSGYGYSAQFKESDVKGSKLARMVQAIGVTGRGGREAAHYAETVLGDADVAMALNTGIGSAGGVLVPRAFMRDVIELLTPQSVVRRMGAIPLPMPNGNLTVPKMTGGATSYYVGETQDGTASEQTFGDLSLSAKHMITLVPVSNQLLSYSEVSPNVEQLIVGDMVNSMGLREDLAYIRGDGTNNTPKGFRHIAPAANVVVASDGSTVAKVSGDLAKLELKLRNANVRMIKPGWVINPTVQMFLYELRDGNNNRVFPELAQGQLRGKPVAITTQVPSNLNGNQSEIYIVDFADAVIGEAGSITIAISTEASYTDPVSGAVKNAFTSNQTLIRAVSSNDFGMRHDASVAVLTGVAWGN</sequence>
<evidence type="ECO:0000313" key="5">
    <source>
        <dbReference type="Proteomes" id="UP000321026"/>
    </source>
</evidence>
<proteinExistence type="predicted"/>
<evidence type="ECO:0000259" key="3">
    <source>
        <dbReference type="Pfam" id="PF05065"/>
    </source>
</evidence>
<evidence type="ECO:0000256" key="2">
    <source>
        <dbReference type="SAM" id="Coils"/>
    </source>
</evidence>
<dbReference type="Gene3D" id="3.30.2320.10">
    <property type="entry name" value="hypothetical protein PF0899 domain"/>
    <property type="match status" value="1"/>
</dbReference>
<dbReference type="Pfam" id="PF05065">
    <property type="entry name" value="Phage_capsid"/>
    <property type="match status" value="1"/>
</dbReference>
<dbReference type="Proteomes" id="UP000321026">
    <property type="component" value="Unassembled WGS sequence"/>
</dbReference>
<dbReference type="NCBIfam" id="TIGR01554">
    <property type="entry name" value="major_cap_HK97"/>
    <property type="match status" value="1"/>
</dbReference>
<accession>A0A5C7J963</accession>
<evidence type="ECO:0000256" key="1">
    <source>
        <dbReference type="ARBA" id="ARBA00004328"/>
    </source>
</evidence>
<feature type="domain" description="Phage capsid-like C-terminal" evidence="3">
    <location>
        <begin position="136"/>
        <end position="424"/>
    </location>
</feature>
<dbReference type="InterPro" id="IPR054612">
    <property type="entry name" value="Phage_capsid-like_C"/>
</dbReference>
<gene>
    <name evidence="4" type="ORF">E6Q11_01860</name>
</gene>
<keyword evidence="2" id="KW-0175">Coiled coil</keyword>
<dbReference type="EMBL" id="SSDS01000030">
    <property type="protein sequence ID" value="TXG77999.1"/>
    <property type="molecule type" value="Genomic_DNA"/>
</dbReference>
<dbReference type="SUPFAM" id="SSF56563">
    <property type="entry name" value="Major capsid protein gp5"/>
    <property type="match status" value="1"/>
</dbReference>
<dbReference type="AlphaFoldDB" id="A0A5C7J963"/>
<protein>
    <submittedName>
        <fullName evidence="4">Phage major capsid protein</fullName>
    </submittedName>
</protein>
<feature type="coiled-coil region" evidence="2">
    <location>
        <begin position="4"/>
        <end position="59"/>
    </location>
</feature>
<comment type="caution">
    <text evidence="4">The sequence shown here is derived from an EMBL/GenBank/DDBJ whole genome shotgun (WGS) entry which is preliminary data.</text>
</comment>